<dbReference type="EMBL" id="QKXF01000442">
    <property type="protein sequence ID" value="RQM11347.1"/>
    <property type="molecule type" value="Genomic_DNA"/>
</dbReference>
<feature type="domain" description="Spen paralogue and orthologue SPOC C-terminal" evidence="2">
    <location>
        <begin position="42"/>
        <end position="119"/>
    </location>
</feature>
<dbReference type="InterPro" id="IPR012921">
    <property type="entry name" value="SPOC_C"/>
</dbReference>
<dbReference type="Proteomes" id="UP000282087">
    <property type="component" value="Unassembled WGS sequence"/>
</dbReference>
<dbReference type="Pfam" id="PF07744">
    <property type="entry name" value="SPOC"/>
    <property type="match status" value="1"/>
</dbReference>
<dbReference type="CDD" id="cd21539">
    <property type="entry name" value="SPOC_Spen"/>
    <property type="match status" value="1"/>
</dbReference>
<evidence type="ECO:0000313" key="6">
    <source>
        <dbReference type="Proteomes" id="UP000286097"/>
    </source>
</evidence>
<dbReference type="VEuPathDB" id="FungiDB:DD237_006677"/>
<feature type="compositionally biased region" description="Basic residues" evidence="1">
    <location>
        <begin position="175"/>
        <end position="186"/>
    </location>
</feature>
<evidence type="ECO:0000259" key="2">
    <source>
        <dbReference type="Pfam" id="PF07744"/>
    </source>
</evidence>
<organism evidence="3 5">
    <name type="scientific">Peronospora effusa</name>
    <dbReference type="NCBI Taxonomy" id="542832"/>
    <lineage>
        <taxon>Eukaryota</taxon>
        <taxon>Sar</taxon>
        <taxon>Stramenopiles</taxon>
        <taxon>Oomycota</taxon>
        <taxon>Peronosporomycetes</taxon>
        <taxon>Peronosporales</taxon>
        <taxon>Peronosporaceae</taxon>
        <taxon>Peronospora</taxon>
    </lineage>
</organism>
<name>A0A3M6VR35_9STRA</name>
<evidence type="ECO:0000313" key="5">
    <source>
        <dbReference type="Proteomes" id="UP000282087"/>
    </source>
</evidence>
<proteinExistence type="predicted"/>
<comment type="caution">
    <text evidence="3">The sequence shown here is derived from an EMBL/GenBank/DDBJ whole genome shotgun (WGS) entry which is preliminary data.</text>
</comment>
<evidence type="ECO:0000313" key="3">
    <source>
        <dbReference type="EMBL" id="RMX68877.1"/>
    </source>
</evidence>
<dbReference type="Proteomes" id="UP000286097">
    <property type="component" value="Unassembled WGS sequence"/>
</dbReference>
<evidence type="ECO:0000313" key="4">
    <source>
        <dbReference type="EMBL" id="RQM11347.1"/>
    </source>
</evidence>
<protein>
    <recommendedName>
        <fullName evidence="2">Spen paralogue and orthologue SPOC C-terminal domain-containing protein</fullName>
    </recommendedName>
</protein>
<evidence type="ECO:0000256" key="1">
    <source>
        <dbReference type="SAM" id="MobiDB-lite"/>
    </source>
</evidence>
<accession>A0A3M6VR35</accession>
<dbReference type="AlphaFoldDB" id="A0A3M6VR35"/>
<sequence length="290" mass="33050">MIVFTVYKSSKYLFDCVSATDVAQSQSCMTVNLDAFEALQLNAVDVVKRMDYVEVDKLIASCREHPPQTIVMPATHGDIAPFQKFVKYLKARKRAGVVILADGRLLILMPLENDDSRLRCVVVNATPSTENSAGLPSHVTTIRIDEAAAGPALQREPQVQSVNAMLPPLHEQKSDKRRRARARPNNRTRTQQEEEVDDTAPQDSVTEQFRHIQHEVEELFVTCVGQNAAYHGLKGQRELLNFGTLVVTFRYCCWKRTHALLRFAMPRQEYEAFHKYHYDVLQGWSRSNFN</sequence>
<keyword evidence="5" id="KW-1185">Reference proteome</keyword>
<dbReference type="EMBL" id="QLLG01000049">
    <property type="protein sequence ID" value="RMX68877.1"/>
    <property type="molecule type" value="Genomic_DNA"/>
</dbReference>
<reference evidence="5 6" key="1">
    <citation type="submission" date="2018-06" db="EMBL/GenBank/DDBJ databases">
        <title>Comparative genomics of downy mildews reveals potential adaptations to biotrophy.</title>
        <authorList>
            <person name="Fletcher K."/>
            <person name="Klosterman S.J."/>
            <person name="Derevnina L."/>
            <person name="Martin F."/>
            <person name="Koike S."/>
            <person name="Reyes Chin-Wo S."/>
            <person name="Mou B."/>
            <person name="Michelmore R."/>
        </authorList>
    </citation>
    <scope>NUCLEOTIDE SEQUENCE [LARGE SCALE GENOMIC DNA]</scope>
    <source>
        <strain evidence="4 6">R13</strain>
        <strain evidence="3 5">R14</strain>
    </source>
</reference>
<feature type="region of interest" description="Disordered" evidence="1">
    <location>
        <begin position="149"/>
        <end position="204"/>
    </location>
</feature>
<gene>
    <name evidence="4" type="ORF">DD237_006677</name>
    <name evidence="3" type="ORF">DD238_006258</name>
</gene>